<keyword evidence="10" id="KW-0028">Amino-acid biosynthesis</keyword>
<evidence type="ECO:0000256" key="17">
    <source>
        <dbReference type="ARBA" id="ARBA00023285"/>
    </source>
</evidence>
<dbReference type="GO" id="GO:0032259">
    <property type="term" value="P:methylation"/>
    <property type="evidence" value="ECO:0007669"/>
    <property type="project" value="UniProtKB-KW"/>
</dbReference>
<evidence type="ECO:0000256" key="5">
    <source>
        <dbReference type="ARBA" id="ARBA00010398"/>
    </source>
</evidence>
<dbReference type="KEGG" id="ddb:E7747_09635"/>
<evidence type="ECO:0000256" key="20">
    <source>
        <dbReference type="PROSITE-ProRule" id="PRU00333"/>
    </source>
</evidence>
<dbReference type="GO" id="GO:0031419">
    <property type="term" value="F:cobalamin binding"/>
    <property type="evidence" value="ECO:0007669"/>
    <property type="project" value="UniProtKB-KW"/>
</dbReference>
<dbReference type="GO" id="GO:0046653">
    <property type="term" value="P:tetrahydrofolate metabolic process"/>
    <property type="evidence" value="ECO:0007669"/>
    <property type="project" value="TreeGrafter"/>
</dbReference>
<dbReference type="FunFam" id="3.40.50.280:FF:000003">
    <property type="entry name" value="Dimethylamine methyltransferase corrinoid protein"/>
    <property type="match status" value="1"/>
</dbReference>
<dbReference type="InterPro" id="IPR036724">
    <property type="entry name" value="Cobalamin-bd_sf"/>
</dbReference>
<keyword evidence="12 20" id="KW-0808">Transferase</keyword>
<evidence type="ECO:0000256" key="14">
    <source>
        <dbReference type="ARBA" id="ARBA00022723"/>
    </source>
</evidence>
<evidence type="ECO:0000256" key="4">
    <source>
        <dbReference type="ARBA" id="ARBA00005178"/>
    </source>
</evidence>
<comment type="function">
    <text evidence="18">Catalyzes the transfer of a methyl group from methyl-cobalamin to homocysteine, yielding enzyme-bound cob(I)alamin and methionine. Subsequently, remethylates the cofactor using methyltetrahydrofolate.</text>
</comment>
<evidence type="ECO:0000256" key="10">
    <source>
        <dbReference type="ARBA" id="ARBA00022605"/>
    </source>
</evidence>
<evidence type="ECO:0000256" key="7">
    <source>
        <dbReference type="ARBA" id="ARBA00012032"/>
    </source>
</evidence>
<comment type="pathway">
    <text evidence="4">Amino-acid biosynthesis; L-methionine biosynthesis via de novo pathway; L-methionine from L-homocysteine (MetH route): step 1/1.</text>
</comment>
<keyword evidence="17" id="KW-0170">Cobalt</keyword>
<dbReference type="Proteomes" id="UP000297149">
    <property type="component" value="Chromosome"/>
</dbReference>
<dbReference type="Pfam" id="PF02607">
    <property type="entry name" value="B12-binding_2"/>
    <property type="match status" value="1"/>
</dbReference>
<comment type="similarity">
    <text evidence="6">Belongs to the methylamine corrinoid protein family.</text>
</comment>
<keyword evidence="25" id="KW-1185">Reference proteome</keyword>
<keyword evidence="14 20" id="KW-0479">Metal-binding</keyword>
<evidence type="ECO:0000256" key="19">
    <source>
        <dbReference type="ARBA" id="ARBA00031040"/>
    </source>
</evidence>
<dbReference type="InterPro" id="IPR003759">
    <property type="entry name" value="Cbl-bd_cap"/>
</dbReference>
<dbReference type="SMART" id="SM01018">
    <property type="entry name" value="B12-binding_2"/>
    <property type="match status" value="1"/>
</dbReference>
<evidence type="ECO:0000256" key="3">
    <source>
        <dbReference type="ARBA" id="ARBA00001956"/>
    </source>
</evidence>
<dbReference type="InterPro" id="IPR003726">
    <property type="entry name" value="HCY_dom"/>
</dbReference>
<dbReference type="Pfam" id="PF02574">
    <property type="entry name" value="S-methyl_trans"/>
    <property type="match status" value="1"/>
</dbReference>
<dbReference type="PANTHER" id="PTHR45833:SF1">
    <property type="entry name" value="METHIONINE SYNTHASE"/>
    <property type="match status" value="1"/>
</dbReference>
<dbReference type="InterPro" id="IPR006158">
    <property type="entry name" value="Cobalamin-bd"/>
</dbReference>
<accession>A0A4P7W3M9</accession>
<evidence type="ECO:0000259" key="23">
    <source>
        <dbReference type="PROSITE" id="PS51337"/>
    </source>
</evidence>
<evidence type="ECO:0000256" key="9">
    <source>
        <dbReference type="ARBA" id="ARBA00022603"/>
    </source>
</evidence>
<gene>
    <name evidence="24" type="ORF">E7747_09635</name>
</gene>
<evidence type="ECO:0000256" key="8">
    <source>
        <dbReference type="ARBA" id="ARBA00013998"/>
    </source>
</evidence>
<keyword evidence="16" id="KW-0486">Methionine biosynthesis</keyword>
<keyword evidence="9 20" id="KW-0489">Methyltransferase</keyword>
<dbReference type="GO" id="GO:0008705">
    <property type="term" value="F:methionine synthase activity"/>
    <property type="evidence" value="ECO:0007669"/>
    <property type="project" value="UniProtKB-EC"/>
</dbReference>
<evidence type="ECO:0000313" key="25">
    <source>
        <dbReference type="Proteomes" id="UP000297149"/>
    </source>
</evidence>
<dbReference type="PROSITE" id="PS51332">
    <property type="entry name" value="B12_BINDING"/>
    <property type="match status" value="1"/>
</dbReference>
<dbReference type="SUPFAM" id="SSF47644">
    <property type="entry name" value="Methionine synthase domain"/>
    <property type="match status" value="1"/>
</dbReference>
<dbReference type="Gene3D" id="3.40.50.280">
    <property type="entry name" value="Cobalamin-binding domain"/>
    <property type="match status" value="1"/>
</dbReference>
<dbReference type="Gene3D" id="1.10.1240.10">
    <property type="entry name" value="Methionine synthase domain"/>
    <property type="match status" value="1"/>
</dbReference>
<dbReference type="EC" id="2.1.1.13" evidence="7"/>
<evidence type="ECO:0000259" key="22">
    <source>
        <dbReference type="PROSITE" id="PS51332"/>
    </source>
</evidence>
<dbReference type="GO" id="GO:0050667">
    <property type="term" value="P:homocysteine metabolic process"/>
    <property type="evidence" value="ECO:0007669"/>
    <property type="project" value="TreeGrafter"/>
</dbReference>
<feature type="domain" description="B12-binding N-terminal" evidence="23">
    <location>
        <begin position="776"/>
        <end position="870"/>
    </location>
</feature>
<evidence type="ECO:0000256" key="12">
    <source>
        <dbReference type="ARBA" id="ARBA00022679"/>
    </source>
</evidence>
<name>A0A4P7W3M9_9BACT</name>
<evidence type="ECO:0000259" key="21">
    <source>
        <dbReference type="PROSITE" id="PS50970"/>
    </source>
</evidence>
<feature type="binding site" evidence="20">
    <location>
        <position position="713"/>
    </location>
    <ligand>
        <name>Zn(2+)</name>
        <dbReference type="ChEBI" id="CHEBI:29105"/>
    </ligand>
</feature>
<dbReference type="PANTHER" id="PTHR45833">
    <property type="entry name" value="METHIONINE SYNTHASE"/>
    <property type="match status" value="1"/>
</dbReference>
<evidence type="ECO:0000256" key="1">
    <source>
        <dbReference type="ARBA" id="ARBA00001700"/>
    </source>
</evidence>
<keyword evidence="13" id="KW-0949">S-adenosyl-L-methionine</keyword>
<dbReference type="PROSITE" id="PS51337">
    <property type="entry name" value="B12_BINDING_NTER"/>
    <property type="match status" value="1"/>
</dbReference>
<comment type="cofactor">
    <cofactor evidence="2 20">
        <name>Zn(2+)</name>
        <dbReference type="ChEBI" id="CHEBI:29105"/>
    </cofactor>
</comment>
<evidence type="ECO:0000256" key="2">
    <source>
        <dbReference type="ARBA" id="ARBA00001947"/>
    </source>
</evidence>
<feature type="binding site" evidence="20">
    <location>
        <position position="714"/>
    </location>
    <ligand>
        <name>Zn(2+)</name>
        <dbReference type="ChEBI" id="CHEBI:29105"/>
    </ligand>
</feature>
<protein>
    <recommendedName>
        <fullName evidence="8">Methionine synthase</fullName>
        <ecNumber evidence="7">2.1.1.13</ecNumber>
    </recommendedName>
    <alternativeName>
        <fullName evidence="19">5-methyltetrahydrofolate--homocysteine methyltransferase</fullName>
    </alternativeName>
</protein>
<keyword evidence="11" id="KW-0846">Cobalamin</keyword>
<comment type="catalytic activity">
    <reaction evidence="1">
        <text>(6S)-5-methyl-5,6,7,8-tetrahydrofolate + L-homocysteine = (6S)-5,6,7,8-tetrahydrofolate + L-methionine</text>
        <dbReference type="Rhea" id="RHEA:11172"/>
        <dbReference type="ChEBI" id="CHEBI:18608"/>
        <dbReference type="ChEBI" id="CHEBI:57453"/>
        <dbReference type="ChEBI" id="CHEBI:57844"/>
        <dbReference type="ChEBI" id="CHEBI:58199"/>
        <dbReference type="EC" id="2.1.1.13"/>
    </reaction>
</comment>
<evidence type="ECO:0000313" key="24">
    <source>
        <dbReference type="EMBL" id="QCD42517.1"/>
    </source>
</evidence>
<comment type="cofactor">
    <cofactor evidence="3">
        <name>methylcob(III)alamin</name>
        <dbReference type="ChEBI" id="CHEBI:28115"/>
    </cofactor>
</comment>
<proteinExistence type="inferred from homology"/>
<evidence type="ECO:0000256" key="6">
    <source>
        <dbReference type="ARBA" id="ARBA00010854"/>
    </source>
</evidence>
<comment type="similarity">
    <text evidence="5">Belongs to the vitamin-B12 dependent methionine synthase family.</text>
</comment>
<dbReference type="SUPFAM" id="SSF82282">
    <property type="entry name" value="Homocysteine S-methyltransferase"/>
    <property type="match status" value="1"/>
</dbReference>
<dbReference type="InterPro" id="IPR036589">
    <property type="entry name" value="HCY_dom_sf"/>
</dbReference>
<dbReference type="PROSITE" id="PS50970">
    <property type="entry name" value="HCY"/>
    <property type="match status" value="1"/>
</dbReference>
<dbReference type="GO" id="GO:0005829">
    <property type="term" value="C:cytosol"/>
    <property type="evidence" value="ECO:0007669"/>
    <property type="project" value="TreeGrafter"/>
</dbReference>
<evidence type="ECO:0000256" key="18">
    <source>
        <dbReference type="ARBA" id="ARBA00025552"/>
    </source>
</evidence>
<sequence>MNTWKENLEETKQHYIDWWNHKGIVLNMWEHFQEGVKPHADIPAPASPADLNQKWFDPKWRAEYLDWYVAHSSLKADMLPVANTQLGPGSLAAILGGVFEGGPDTIWIHPDPDYTDDIKFDENHPNWILHKELLKACKAKAQGHYYVGMPDLMEGLDVLAAIKGTDKVLLDTVMQPEVLERQMQQINDIYFRVYDELYDIIREGDEMAFCYFSSWAPGRMSKLQSDISTMISVEDYRRFVQPFIREQCRRIDYTLYHLDGVGALHHLPALLEVEELNAIQWTPGVGEPQGGSPKWYDLYRRILDGGKSIMACWVTLDELKPLLDNIGGNGVHLEMDFHNEAEVEQAMRIVEEYRYRPAARRDDSDVMKLTSDNQDVFDADAEVERIIDKVESEAAGADAPSVLVIDEESPLLKAMERRVLVLDGAMGTMIQSCGLTENDFRGERFGSHECALRGNNDLLSITRPDIIRDIHRKYLEAGADIISTDTFNAQRISMADFRLDGICREINLASAGLARELADEYTRKTPWKPRFVAGSMGPTSKTCSLNTESVQPGWATFSYDILLEAYEEQASALIEGGVDILLIETIFDVKNADAAIKAAVKAMRKAGKTLPLMLSFTVKTPDGYNMLGQSVSEFIAGLKDVPVLSVGLNCVRDISEMIPLLVRLGIECDYRISAYPNAGLPDDNGNYGLSPEMLQAAMWPLLDGHVVNVIGGCCGTTDKHIAALARITEPVKGLWLSPHCPGLKSDVAEIKSGEKTRYREPVIAHGVNCDCCPPANMNPESVAVSDDAVFEAILSGKADDAAAATKVLVDKGVAPQEIINGQMIRAMAEVGQRFQDGKAFVPQLLMAGRAMKSALELLKPMLAGGAAATLGKVVIGTVKGDLHDIGKNLVASMLEGCGFEVINIGIDVPAETFVDEVRKSGADILCMSALLTTTMTYMKDVIVALEEAGIRDKVKVMVGGAPVSQTFADEIGADGYSDNANTAVALARRLVGA</sequence>
<dbReference type="GO" id="GO:0046872">
    <property type="term" value="F:metal ion binding"/>
    <property type="evidence" value="ECO:0007669"/>
    <property type="project" value="UniProtKB-KW"/>
</dbReference>
<evidence type="ECO:0000256" key="15">
    <source>
        <dbReference type="ARBA" id="ARBA00022833"/>
    </source>
</evidence>
<dbReference type="AlphaFoldDB" id="A0A4P7W3M9"/>
<feature type="binding site" evidence="20">
    <location>
        <position position="650"/>
    </location>
    <ligand>
        <name>Zn(2+)</name>
        <dbReference type="ChEBI" id="CHEBI:29105"/>
    </ligand>
</feature>
<organism evidence="24 25">
    <name type="scientific">Duncaniella dubosii</name>
    <dbReference type="NCBI Taxonomy" id="2518971"/>
    <lineage>
        <taxon>Bacteria</taxon>
        <taxon>Pseudomonadati</taxon>
        <taxon>Bacteroidota</taxon>
        <taxon>Bacteroidia</taxon>
        <taxon>Bacteroidales</taxon>
        <taxon>Muribaculaceae</taxon>
        <taxon>Duncaniella</taxon>
    </lineage>
</organism>
<dbReference type="Gene3D" id="3.20.20.330">
    <property type="entry name" value="Homocysteine-binding-like domain"/>
    <property type="match status" value="1"/>
</dbReference>
<dbReference type="CDD" id="cd02070">
    <property type="entry name" value="corrinoid_protein_B12-BD"/>
    <property type="match status" value="1"/>
</dbReference>
<dbReference type="SUPFAM" id="SSF52242">
    <property type="entry name" value="Cobalamin (vitamin B12)-binding domain"/>
    <property type="match status" value="1"/>
</dbReference>
<dbReference type="RefSeq" id="WP_136415643.1">
    <property type="nucleotide sequence ID" value="NZ_CP039396.1"/>
</dbReference>
<evidence type="ECO:0000256" key="13">
    <source>
        <dbReference type="ARBA" id="ARBA00022691"/>
    </source>
</evidence>
<feature type="domain" description="B12-binding" evidence="22">
    <location>
        <begin position="870"/>
        <end position="993"/>
    </location>
</feature>
<dbReference type="EMBL" id="CP039396">
    <property type="protein sequence ID" value="QCD42517.1"/>
    <property type="molecule type" value="Genomic_DNA"/>
</dbReference>
<evidence type="ECO:0000256" key="16">
    <source>
        <dbReference type="ARBA" id="ARBA00023167"/>
    </source>
</evidence>
<feature type="domain" description="Hcy-binding" evidence="21">
    <location>
        <begin position="408"/>
        <end position="728"/>
    </location>
</feature>
<dbReference type="InterPro" id="IPR038071">
    <property type="entry name" value="UROD/MetE-like_sf"/>
</dbReference>
<dbReference type="Gene3D" id="3.20.20.210">
    <property type="match status" value="1"/>
</dbReference>
<dbReference type="FunFam" id="3.20.20.330:FF:000001">
    <property type="entry name" value="Methionine synthase"/>
    <property type="match status" value="1"/>
</dbReference>
<dbReference type="InterPro" id="IPR050554">
    <property type="entry name" value="Met_Synthase/Corrinoid"/>
</dbReference>
<dbReference type="InterPro" id="IPR036594">
    <property type="entry name" value="Meth_synthase_dom"/>
</dbReference>
<dbReference type="Pfam" id="PF02310">
    <property type="entry name" value="B12-binding"/>
    <property type="match status" value="1"/>
</dbReference>
<evidence type="ECO:0000256" key="11">
    <source>
        <dbReference type="ARBA" id="ARBA00022628"/>
    </source>
</evidence>
<reference evidence="25" key="1">
    <citation type="submission" date="2019-02" db="EMBL/GenBank/DDBJ databases">
        <title>Isolation and identification of novel species under the genus Muribaculum.</title>
        <authorList>
            <person name="Miyake S."/>
            <person name="Ding Y."/>
            <person name="Low A."/>
            <person name="Soh M."/>
            <person name="Seedorf H."/>
        </authorList>
    </citation>
    <scope>NUCLEOTIDE SEQUENCE [LARGE SCALE GENOMIC DNA]</scope>
    <source>
        <strain evidence="25">H5</strain>
    </source>
</reference>
<keyword evidence="15 20" id="KW-0862">Zinc</keyword>